<organism evidence="1 2">
    <name type="scientific">Pleodorina starrii</name>
    <dbReference type="NCBI Taxonomy" id="330485"/>
    <lineage>
        <taxon>Eukaryota</taxon>
        <taxon>Viridiplantae</taxon>
        <taxon>Chlorophyta</taxon>
        <taxon>core chlorophytes</taxon>
        <taxon>Chlorophyceae</taxon>
        <taxon>CS clade</taxon>
        <taxon>Chlamydomonadales</taxon>
        <taxon>Volvocaceae</taxon>
        <taxon>Pleodorina</taxon>
    </lineage>
</organism>
<sequence>MPTDPEDLQLSKAVYKDAMHPKQYDSKFKDFLIQTHTDHWKRFYLDPAKFDGSVETLDVLLRDLSLEQTEYEAAAKKAIASTYDAHLRSLSEFLRKIIPEKYKAFDSVHIRLDRFSFYAEVELSFT</sequence>
<name>A0A9W6BF50_9CHLO</name>
<keyword evidence="2" id="KW-1185">Reference proteome</keyword>
<accession>A0A9W6BF50</accession>
<evidence type="ECO:0000313" key="1">
    <source>
        <dbReference type="EMBL" id="GLC50645.1"/>
    </source>
</evidence>
<dbReference type="AlphaFoldDB" id="A0A9W6BF50"/>
<protein>
    <submittedName>
        <fullName evidence="1">Uncharacterized protein</fullName>
    </submittedName>
</protein>
<comment type="caution">
    <text evidence="1">The sequence shown here is derived from an EMBL/GenBank/DDBJ whole genome shotgun (WGS) entry which is preliminary data.</text>
</comment>
<evidence type="ECO:0000313" key="2">
    <source>
        <dbReference type="Proteomes" id="UP001165080"/>
    </source>
</evidence>
<proteinExistence type="predicted"/>
<gene>
    <name evidence="1" type="primary">PLESTB000848</name>
    <name evidence="1" type="ORF">PLESTB_000402700</name>
</gene>
<dbReference type="EMBL" id="BRXU01000003">
    <property type="protein sequence ID" value="GLC50645.1"/>
    <property type="molecule type" value="Genomic_DNA"/>
</dbReference>
<reference evidence="1 2" key="1">
    <citation type="journal article" date="2023" name="Commun. Biol.">
        <title>Reorganization of the ancestral sex-determining regions during the evolution of trioecy in Pleodorina starrii.</title>
        <authorList>
            <person name="Takahashi K."/>
            <person name="Suzuki S."/>
            <person name="Kawai-Toyooka H."/>
            <person name="Yamamoto K."/>
            <person name="Hamaji T."/>
            <person name="Ootsuki R."/>
            <person name="Yamaguchi H."/>
            <person name="Kawachi M."/>
            <person name="Higashiyama T."/>
            <person name="Nozaki H."/>
        </authorList>
    </citation>
    <scope>NUCLEOTIDE SEQUENCE [LARGE SCALE GENOMIC DNA]</scope>
    <source>
        <strain evidence="1 2">NIES-4479</strain>
    </source>
</reference>
<dbReference type="Proteomes" id="UP001165080">
    <property type="component" value="Unassembled WGS sequence"/>
</dbReference>